<dbReference type="AlphaFoldDB" id="D2EFM7"/>
<proteinExistence type="predicted"/>
<dbReference type="SUPFAM" id="SSF46785">
    <property type="entry name" value="Winged helix' DNA-binding domain"/>
    <property type="match status" value="1"/>
</dbReference>
<dbReference type="SMART" id="SM00418">
    <property type="entry name" value="HTH_ARSR"/>
    <property type="match status" value="1"/>
</dbReference>
<evidence type="ECO:0000256" key="1">
    <source>
        <dbReference type="ARBA" id="ARBA00023015"/>
    </source>
</evidence>
<dbReference type="InterPro" id="IPR001845">
    <property type="entry name" value="HTH_ArsR_DNA-bd_dom"/>
</dbReference>
<evidence type="ECO:0000256" key="2">
    <source>
        <dbReference type="ARBA" id="ARBA00023125"/>
    </source>
</evidence>
<keyword evidence="1" id="KW-0805">Transcription regulation</keyword>
<dbReference type="InterPro" id="IPR036388">
    <property type="entry name" value="WH-like_DNA-bd_sf"/>
</dbReference>
<dbReference type="EMBL" id="GG730047">
    <property type="protein sequence ID" value="EEZ92837.1"/>
    <property type="molecule type" value="Genomic_DNA"/>
</dbReference>
<dbReference type="PANTHER" id="PTHR43132">
    <property type="entry name" value="ARSENICAL RESISTANCE OPERON REPRESSOR ARSR-RELATED"/>
    <property type="match status" value="1"/>
</dbReference>
<dbReference type="Proteomes" id="UP000009375">
    <property type="component" value="Unassembled WGS sequence"/>
</dbReference>
<dbReference type="Pfam" id="PF01022">
    <property type="entry name" value="HTH_5"/>
    <property type="match status" value="1"/>
</dbReference>
<dbReference type="Gene3D" id="1.10.10.10">
    <property type="entry name" value="Winged helix-like DNA-binding domain superfamily/Winged helix DNA-binding domain"/>
    <property type="match status" value="1"/>
</dbReference>
<sequence length="107" mass="12735">MKNVTSLFFEAFSNKNRFEILMQLRNKELCAGELQQKLKIEQTNLSHDLKCLLNCRFISVRKDGRKRIYRINNETKELVDEVANHIKNYEVYLKKCGILKEEQNGRI</sequence>
<dbReference type="InterPro" id="IPR051011">
    <property type="entry name" value="Metal_resp_trans_reg"/>
</dbReference>
<dbReference type="PRINTS" id="PR00778">
    <property type="entry name" value="HTHARSR"/>
</dbReference>
<dbReference type="NCBIfam" id="NF033788">
    <property type="entry name" value="HTH_metalloreg"/>
    <property type="match status" value="1"/>
</dbReference>
<reference evidence="5 6" key="1">
    <citation type="journal article" date="2010" name="Proc. Natl. Acad. Sci. U.S.A.">
        <title>Enigmatic, ultrasmall, uncultivated Archaea.</title>
        <authorList>
            <person name="Baker B.J."/>
            <person name="Comolli L.R."/>
            <person name="Dick G.J."/>
            <person name="Hauser L.J."/>
            <person name="Hyatt D."/>
            <person name="Dill B.D."/>
            <person name="Land M.L."/>
            <person name="Verberkmoes N.C."/>
            <person name="Hettich R.L."/>
            <person name="Banfield J.F."/>
        </authorList>
    </citation>
    <scope>NUCLEOTIDE SEQUENCE [LARGE SCALE GENOMIC DNA]</scope>
</reference>
<organism evidence="5 6">
    <name type="scientific">Candidatus Parvarchaeum acidiphilum ARMAN-4</name>
    <dbReference type="NCBI Taxonomy" id="662760"/>
    <lineage>
        <taxon>Archaea</taxon>
        <taxon>Candidatus Parvarchaeota</taxon>
        <taxon>Candidatus Parvarchaeum</taxon>
    </lineage>
</organism>
<gene>
    <name evidence="5" type="ORF">BJBARM4_0546</name>
</gene>
<dbReference type="InterPro" id="IPR011991">
    <property type="entry name" value="ArsR-like_HTH"/>
</dbReference>
<keyword evidence="3" id="KW-0804">Transcription</keyword>
<protein>
    <submittedName>
        <fullName evidence="5">Transcriptional regulator, ArsR family</fullName>
    </submittedName>
</protein>
<dbReference type="PANTHER" id="PTHR43132:SF2">
    <property type="entry name" value="ARSENICAL RESISTANCE OPERON REPRESSOR ARSR-RELATED"/>
    <property type="match status" value="1"/>
</dbReference>
<evidence type="ECO:0000256" key="3">
    <source>
        <dbReference type="ARBA" id="ARBA00023163"/>
    </source>
</evidence>
<evidence type="ECO:0000313" key="5">
    <source>
        <dbReference type="EMBL" id="EEZ92837.1"/>
    </source>
</evidence>
<dbReference type="PROSITE" id="PS50987">
    <property type="entry name" value="HTH_ARSR_2"/>
    <property type="match status" value="1"/>
</dbReference>
<evidence type="ECO:0000313" key="6">
    <source>
        <dbReference type="Proteomes" id="UP000009375"/>
    </source>
</evidence>
<dbReference type="CDD" id="cd00090">
    <property type="entry name" value="HTH_ARSR"/>
    <property type="match status" value="1"/>
</dbReference>
<dbReference type="GO" id="GO:0003677">
    <property type="term" value="F:DNA binding"/>
    <property type="evidence" value="ECO:0007669"/>
    <property type="project" value="UniProtKB-KW"/>
</dbReference>
<name>D2EFM7_PARA4</name>
<evidence type="ECO:0000259" key="4">
    <source>
        <dbReference type="PROSITE" id="PS50987"/>
    </source>
</evidence>
<dbReference type="InterPro" id="IPR036390">
    <property type="entry name" value="WH_DNA-bd_sf"/>
</dbReference>
<dbReference type="GO" id="GO:0003700">
    <property type="term" value="F:DNA-binding transcription factor activity"/>
    <property type="evidence" value="ECO:0007669"/>
    <property type="project" value="InterPro"/>
</dbReference>
<feature type="domain" description="HTH arsR-type" evidence="4">
    <location>
        <begin position="1"/>
        <end position="90"/>
    </location>
</feature>
<accession>D2EFM7</accession>
<keyword evidence="2" id="KW-0238">DNA-binding</keyword>